<keyword evidence="3 8" id="KW-0813">Transport</keyword>
<protein>
    <submittedName>
        <fullName evidence="10">NCS2 family permease</fullName>
    </submittedName>
</protein>
<reference evidence="10" key="1">
    <citation type="submission" date="2020-03" db="EMBL/GenBank/DDBJ databases">
        <title>Spirochaetal bacteria isolated from arthropods constitute a novel genus Entomospira genus novum within the order Spirochaetales.</title>
        <authorList>
            <person name="Grana-Miraglia L."/>
            <person name="Sikutova S."/>
            <person name="Fingerle V."/>
            <person name="Sing A."/>
            <person name="Castillo-Ramirez S."/>
            <person name="Margos G."/>
            <person name="Rudolf I."/>
        </authorList>
    </citation>
    <scope>NUCLEOTIDE SEQUENCE</scope>
    <source>
        <strain evidence="10">BR149</strain>
    </source>
</reference>
<organism evidence="10 11">
    <name type="scientific">Entomospira culicis</name>
    <dbReference type="NCBI Taxonomy" id="2719989"/>
    <lineage>
        <taxon>Bacteria</taxon>
        <taxon>Pseudomonadati</taxon>
        <taxon>Spirochaetota</taxon>
        <taxon>Spirochaetia</taxon>
        <taxon>Spirochaetales</taxon>
        <taxon>Spirochaetaceae</taxon>
        <taxon>Entomospira</taxon>
    </lineage>
</organism>
<dbReference type="EMBL" id="JAATLM010000001">
    <property type="protein sequence ID" value="NIZ69346.1"/>
    <property type="molecule type" value="Genomic_DNA"/>
</dbReference>
<evidence type="ECO:0000256" key="7">
    <source>
        <dbReference type="ARBA" id="ARBA00023136"/>
    </source>
</evidence>
<keyword evidence="6 8" id="KW-1133">Transmembrane helix</keyword>
<dbReference type="GO" id="GO:0005886">
    <property type="term" value="C:plasma membrane"/>
    <property type="evidence" value="ECO:0007669"/>
    <property type="project" value="UniProtKB-SubCell"/>
</dbReference>
<name>A0A968GGE5_9SPIO</name>
<dbReference type="InterPro" id="IPR026033">
    <property type="entry name" value="Azg-like_bact_archaea"/>
</dbReference>
<feature type="transmembrane region" description="Helical" evidence="9">
    <location>
        <begin position="418"/>
        <end position="434"/>
    </location>
</feature>
<dbReference type="Pfam" id="PF00860">
    <property type="entry name" value="Xan_ur_permease"/>
    <property type="match status" value="1"/>
</dbReference>
<feature type="transmembrane region" description="Helical" evidence="9">
    <location>
        <begin position="74"/>
        <end position="92"/>
    </location>
</feature>
<keyword evidence="4 8" id="KW-1003">Cell membrane</keyword>
<evidence type="ECO:0000256" key="6">
    <source>
        <dbReference type="ARBA" id="ARBA00022989"/>
    </source>
</evidence>
<feature type="transmembrane region" description="Helical" evidence="9">
    <location>
        <begin position="50"/>
        <end position="69"/>
    </location>
</feature>
<feature type="transmembrane region" description="Helical" evidence="9">
    <location>
        <begin position="345"/>
        <end position="366"/>
    </location>
</feature>
<evidence type="ECO:0000256" key="9">
    <source>
        <dbReference type="SAM" id="Phobius"/>
    </source>
</evidence>
<evidence type="ECO:0000256" key="5">
    <source>
        <dbReference type="ARBA" id="ARBA00022692"/>
    </source>
</evidence>
<feature type="transmembrane region" description="Helical" evidence="9">
    <location>
        <begin position="98"/>
        <end position="118"/>
    </location>
</feature>
<comment type="similarity">
    <text evidence="2 8">Belongs to the nucleobase:cation symporter-2 (NCS2) (TC 2.A.40) family. Azg-like subfamily.</text>
</comment>
<keyword evidence="7 8" id="KW-0472">Membrane</keyword>
<evidence type="ECO:0000313" key="11">
    <source>
        <dbReference type="Proteomes" id="UP000778951"/>
    </source>
</evidence>
<feature type="transmembrane region" description="Helical" evidence="9">
    <location>
        <begin position="169"/>
        <end position="189"/>
    </location>
</feature>
<feature type="transmembrane region" description="Helical" evidence="9">
    <location>
        <begin position="245"/>
        <end position="267"/>
    </location>
</feature>
<evidence type="ECO:0000256" key="3">
    <source>
        <dbReference type="ARBA" id="ARBA00022448"/>
    </source>
</evidence>
<feature type="transmembrane region" description="Helical" evidence="9">
    <location>
        <begin position="287"/>
        <end position="309"/>
    </location>
</feature>
<dbReference type="AlphaFoldDB" id="A0A968GGE5"/>
<dbReference type="PANTHER" id="PTHR43337">
    <property type="entry name" value="XANTHINE/URACIL PERMEASE C887.17-RELATED"/>
    <property type="match status" value="1"/>
</dbReference>
<feature type="transmembrane region" description="Helical" evidence="9">
    <location>
        <begin position="196"/>
        <end position="217"/>
    </location>
</feature>
<dbReference type="PANTHER" id="PTHR43337:SF1">
    <property type="entry name" value="XANTHINE_URACIL PERMEASE C887.17-RELATED"/>
    <property type="match status" value="1"/>
</dbReference>
<dbReference type="InterPro" id="IPR045018">
    <property type="entry name" value="Azg-like"/>
</dbReference>
<evidence type="ECO:0000313" key="10">
    <source>
        <dbReference type="EMBL" id="NIZ69346.1"/>
    </source>
</evidence>
<dbReference type="GO" id="GO:0005345">
    <property type="term" value="F:purine nucleobase transmembrane transporter activity"/>
    <property type="evidence" value="ECO:0007669"/>
    <property type="project" value="TreeGrafter"/>
</dbReference>
<feature type="transmembrane region" description="Helical" evidence="9">
    <location>
        <begin position="321"/>
        <end position="338"/>
    </location>
</feature>
<dbReference type="InterPro" id="IPR006043">
    <property type="entry name" value="NCS2"/>
</dbReference>
<dbReference type="RefSeq" id="WP_167695440.1">
    <property type="nucleotide sequence ID" value="NZ_CP118181.1"/>
</dbReference>
<keyword evidence="5 8" id="KW-0812">Transmembrane</keyword>
<feature type="transmembrane region" description="Helical" evidence="9">
    <location>
        <begin position="21"/>
        <end position="44"/>
    </location>
</feature>
<proteinExistence type="inferred from homology"/>
<dbReference type="Proteomes" id="UP000778951">
    <property type="component" value="Unassembled WGS sequence"/>
</dbReference>
<evidence type="ECO:0000256" key="8">
    <source>
        <dbReference type="PIRNR" id="PIRNR005353"/>
    </source>
</evidence>
<sequence>MILEKMFHLQKRNTSVKQEMIAGLTTFMTMAYIIVVNPAIMGATGMPFEAVMTTTILVSIFATTLMAFLANMPLALAPGMGLNAFFAFTVVAKMGYSWQFALTAVFLEGIIFIFLSLFRIREAIIESLPLTIRKAISVGIGLFIAFIGLTNAQIITVGNESVPLFLGDLIHNHGAQLALIGLILTGALMTLQVKGAILIGIVLTTIIGIPMGVTSPISGSPVSMPASIAPIFFQFEWHRIFSWDMAVILFTMLFVDLFDTAGTVMGVAMKGKFIQKDGTIPNVKEIFLTDAIATTVGAMFGSSTVTTFVESSAGVSVGGRTGLTALTVAGLFTISLFLSPLLMIVPAAATSPALILVGLLMLSPILEIDLHDFSEALPAFLVMLIMPLSYSISDGLAFGIISFVLIKLLTKNHKQLKLATVLLALLFLARYIFLT</sequence>
<evidence type="ECO:0000256" key="2">
    <source>
        <dbReference type="ARBA" id="ARBA00005697"/>
    </source>
</evidence>
<feature type="transmembrane region" description="Helical" evidence="9">
    <location>
        <begin position="130"/>
        <end position="149"/>
    </location>
</feature>
<accession>A0A968GGE5</accession>
<comment type="caution">
    <text evidence="10">The sequence shown here is derived from an EMBL/GenBank/DDBJ whole genome shotgun (WGS) entry which is preliminary data.</text>
</comment>
<feature type="transmembrane region" description="Helical" evidence="9">
    <location>
        <begin position="378"/>
        <end position="406"/>
    </location>
</feature>
<evidence type="ECO:0000256" key="1">
    <source>
        <dbReference type="ARBA" id="ARBA00004651"/>
    </source>
</evidence>
<gene>
    <name evidence="10" type="ORF">HCT48_03845</name>
</gene>
<comment type="subcellular location">
    <subcellularLocation>
        <location evidence="1 8">Cell membrane</location>
        <topology evidence="1 8">Multi-pass membrane protein</topology>
    </subcellularLocation>
</comment>
<evidence type="ECO:0000256" key="4">
    <source>
        <dbReference type="ARBA" id="ARBA00022475"/>
    </source>
</evidence>
<dbReference type="PIRSF" id="PIRSF005353">
    <property type="entry name" value="PbuG"/>
    <property type="match status" value="1"/>
</dbReference>
<keyword evidence="11" id="KW-1185">Reference proteome</keyword>